<keyword evidence="2" id="KW-1185">Reference proteome</keyword>
<evidence type="ECO:0000313" key="2">
    <source>
        <dbReference type="Proteomes" id="UP001160390"/>
    </source>
</evidence>
<evidence type="ECO:0000313" key="1">
    <source>
        <dbReference type="EMBL" id="CAI6047382.1"/>
    </source>
</evidence>
<dbReference type="AlphaFoldDB" id="A0AA35LRM8"/>
<proteinExistence type="predicted"/>
<protein>
    <submittedName>
        <fullName evidence="1">Uncharacterized protein</fullName>
    </submittedName>
</protein>
<gene>
    <name evidence="1" type="ORF">CCHLO57077_00013002</name>
</gene>
<dbReference type="Proteomes" id="UP001160390">
    <property type="component" value="Unassembled WGS sequence"/>
</dbReference>
<sequence>MAPAASAPHTLENGIPYSVKLTIDHDWIKPFNDNGVRLIMAKVFKDAAGNETFNVVASAQDVTGDMTARWEDNYQICGSTDTFKSGQVISGISGLLDIGFQQTYVLNDWSNYFIQNDTAVPKTSFGFKNGVIASAVVQLNIDGQFSPIYMSPYKFPPGKATLRPLPKVVFWFQADLESSTMITMDVSNSITVDLSQSTTAALTYDKKGQWQQVPGS</sequence>
<name>A0AA35LRM8_9HYPO</name>
<dbReference type="EMBL" id="CABFNP030000582">
    <property type="protein sequence ID" value="CAI6047382.1"/>
    <property type="molecule type" value="Genomic_DNA"/>
</dbReference>
<reference evidence="1" key="1">
    <citation type="submission" date="2023-01" db="EMBL/GenBank/DDBJ databases">
        <authorList>
            <person name="Piombo E."/>
        </authorList>
    </citation>
    <scope>NUCLEOTIDE SEQUENCE</scope>
</reference>
<organism evidence="1 2">
    <name type="scientific">Clonostachys chloroleuca</name>
    <dbReference type="NCBI Taxonomy" id="1926264"/>
    <lineage>
        <taxon>Eukaryota</taxon>
        <taxon>Fungi</taxon>
        <taxon>Dikarya</taxon>
        <taxon>Ascomycota</taxon>
        <taxon>Pezizomycotina</taxon>
        <taxon>Sordariomycetes</taxon>
        <taxon>Hypocreomycetidae</taxon>
        <taxon>Hypocreales</taxon>
        <taxon>Bionectriaceae</taxon>
        <taxon>Clonostachys</taxon>
    </lineage>
</organism>
<comment type="caution">
    <text evidence="1">The sequence shown here is derived from an EMBL/GenBank/DDBJ whole genome shotgun (WGS) entry which is preliminary data.</text>
</comment>
<accession>A0AA35LRM8</accession>